<evidence type="ECO:0000313" key="6">
    <source>
        <dbReference type="Ensembl" id="ENSMODP00000003484.4"/>
    </source>
</evidence>
<dbReference type="FunCoup" id="F7E2A3">
    <property type="interactions" value="750"/>
</dbReference>
<dbReference type="FunFam" id="3.40.30.10:FF:000133">
    <property type="entry name" value="Endoplasmic reticulum resident protein 29"/>
    <property type="match status" value="1"/>
</dbReference>
<dbReference type="Bgee" id="ENSMODG00000002868">
    <property type="expression patterns" value="Expressed in skeleton of lower jaw and 19 other cell types or tissues"/>
</dbReference>
<dbReference type="HOGENOM" id="CLU_782938_0_0_1"/>
<dbReference type="GO" id="GO:0050709">
    <property type="term" value="P:negative regulation of protein secretion"/>
    <property type="evidence" value="ECO:0007669"/>
    <property type="project" value="Ensembl"/>
</dbReference>
<proteinExistence type="predicted"/>
<dbReference type="Proteomes" id="UP000002280">
    <property type="component" value="Chromosome 3"/>
</dbReference>
<accession>F7E2A3</accession>
<protein>
    <recommendedName>
        <fullName evidence="1">Endoplasmic reticulum resident protein 29</fullName>
    </recommendedName>
</protein>
<evidence type="ECO:0000259" key="5">
    <source>
        <dbReference type="Pfam" id="PF07912"/>
    </source>
</evidence>
<dbReference type="SUPFAM" id="SSF52833">
    <property type="entry name" value="Thioredoxin-like"/>
    <property type="match status" value="1"/>
</dbReference>
<organism evidence="6 7">
    <name type="scientific">Monodelphis domestica</name>
    <name type="common">Gray short-tailed opossum</name>
    <dbReference type="NCBI Taxonomy" id="13616"/>
    <lineage>
        <taxon>Eukaryota</taxon>
        <taxon>Metazoa</taxon>
        <taxon>Chordata</taxon>
        <taxon>Craniata</taxon>
        <taxon>Vertebrata</taxon>
        <taxon>Euteleostomi</taxon>
        <taxon>Mammalia</taxon>
        <taxon>Metatheria</taxon>
        <taxon>Didelphimorphia</taxon>
        <taxon>Didelphidae</taxon>
        <taxon>Monodelphis</taxon>
    </lineage>
</organism>
<sequence>MAAAGSGGGGGIPGSGRALLLLVVLLLGSPPAGRGLHTKGALPLDTITFYKVIPKSKYVLVKFDTQYPYGEKQDQFKALAESLASSEDLLIGEVGISDYGDKLNLELGEKYKLSKDKYPIFYLFQDGDLENPVLYQGPVKVGAIQRWLKGQGIYLGMPGCLLTYDTLAAQFLGTTGAEERRALIEQGQAGLANVKEAEKKWAEQYLKIMGKILDQGDGFAAAETARLTKLIDKNKMSEGKKGELQKTLNILTAFQKKGAAGREEL</sequence>
<dbReference type="eggNOG" id="ENOG502QSHC">
    <property type="taxonomic scope" value="Eukaryota"/>
</dbReference>
<dbReference type="Gene3D" id="1.20.1150.12">
    <property type="entry name" value="Endoplasmic reticulum resident protein 29, C-terminal domain"/>
    <property type="match status" value="1"/>
</dbReference>
<gene>
    <name evidence="6" type="primary">ERP29</name>
</gene>
<dbReference type="GO" id="GO:0010629">
    <property type="term" value="P:negative regulation of gene expression"/>
    <property type="evidence" value="ECO:0007669"/>
    <property type="project" value="Ensembl"/>
</dbReference>
<dbReference type="KEGG" id="mdo:100029273"/>
<dbReference type="OMA" id="FPYGDKH"/>
<keyword evidence="2" id="KW-0256">Endoplasmic reticulum</keyword>
<evidence type="ECO:0000256" key="2">
    <source>
        <dbReference type="ARBA" id="ARBA00022824"/>
    </source>
</evidence>
<evidence type="ECO:0000256" key="3">
    <source>
        <dbReference type="SAM" id="SignalP"/>
    </source>
</evidence>
<dbReference type="GeneTree" id="ENSGT00390000018566"/>
<evidence type="ECO:0000313" key="7">
    <source>
        <dbReference type="Proteomes" id="UP000002280"/>
    </source>
</evidence>
<dbReference type="RefSeq" id="XP_007490096.1">
    <property type="nucleotide sequence ID" value="XM_007490034.3"/>
</dbReference>
<dbReference type="InterPro" id="IPR011679">
    <property type="entry name" value="ERp29_C"/>
</dbReference>
<dbReference type="InterPro" id="IPR012883">
    <property type="entry name" value="ERp29_N"/>
</dbReference>
<feature type="domain" description="Endoplasmic reticulum resident protein 29 C-terminal" evidence="4">
    <location>
        <begin position="159"/>
        <end position="254"/>
    </location>
</feature>
<dbReference type="CDD" id="cd00238">
    <property type="entry name" value="ERp29c"/>
    <property type="match status" value="1"/>
</dbReference>
<dbReference type="GO" id="GO:0009306">
    <property type="term" value="P:protein secretion"/>
    <property type="evidence" value="ECO:0007669"/>
    <property type="project" value="InterPro"/>
</dbReference>
<dbReference type="PANTHER" id="PTHR12211:SF0">
    <property type="entry name" value="ENDOPLASMIC RETICULUM RESIDENT PROTEIN 29"/>
    <property type="match status" value="1"/>
</dbReference>
<dbReference type="AlphaFoldDB" id="F7E2A3"/>
<dbReference type="Gene3D" id="3.40.30.10">
    <property type="entry name" value="Glutaredoxin"/>
    <property type="match status" value="1"/>
</dbReference>
<reference evidence="6" key="2">
    <citation type="submission" date="2025-08" db="UniProtKB">
        <authorList>
            <consortium name="Ensembl"/>
        </authorList>
    </citation>
    <scope>IDENTIFICATION</scope>
</reference>
<dbReference type="GO" id="GO:0010628">
    <property type="term" value="P:positive regulation of gene expression"/>
    <property type="evidence" value="ECO:0007669"/>
    <property type="project" value="Ensembl"/>
</dbReference>
<dbReference type="Ensembl" id="ENSMODT00000003561.4">
    <property type="protein sequence ID" value="ENSMODP00000003484.4"/>
    <property type="gene ID" value="ENSMODG00000002868.4"/>
</dbReference>
<dbReference type="InterPro" id="IPR016855">
    <property type="entry name" value="ERp29"/>
</dbReference>
<feature type="chain" id="PRO_5023923082" description="Endoplasmic reticulum resident protein 29" evidence="3">
    <location>
        <begin position="36"/>
        <end position="265"/>
    </location>
</feature>
<evidence type="ECO:0000259" key="4">
    <source>
        <dbReference type="Pfam" id="PF07749"/>
    </source>
</evidence>
<dbReference type="Pfam" id="PF07912">
    <property type="entry name" value="ERp29_N"/>
    <property type="match status" value="1"/>
</dbReference>
<dbReference type="SUPFAM" id="SSF47933">
    <property type="entry name" value="ERP29 C domain-like"/>
    <property type="match status" value="1"/>
</dbReference>
<dbReference type="InParanoid" id="F7E2A3"/>
<feature type="signal peptide" evidence="3">
    <location>
        <begin position="1"/>
        <end position="35"/>
    </location>
</feature>
<dbReference type="GO" id="GO:0009986">
    <property type="term" value="C:cell surface"/>
    <property type="evidence" value="ECO:0007669"/>
    <property type="project" value="Ensembl"/>
</dbReference>
<dbReference type="GO" id="GO:0005783">
    <property type="term" value="C:endoplasmic reticulum"/>
    <property type="evidence" value="ECO:0000318"/>
    <property type="project" value="GO_Central"/>
</dbReference>
<dbReference type="STRING" id="13616.ENSMODP00000003484"/>
<dbReference type="GO" id="GO:0043410">
    <property type="term" value="P:positive regulation of MAPK cascade"/>
    <property type="evidence" value="ECO:0007669"/>
    <property type="project" value="Ensembl"/>
</dbReference>
<keyword evidence="3" id="KW-0732">Signal</keyword>
<dbReference type="CTD" id="10961"/>
<dbReference type="GeneID" id="100029273"/>
<dbReference type="Pfam" id="PF07749">
    <property type="entry name" value="ERp29"/>
    <property type="match status" value="1"/>
</dbReference>
<evidence type="ECO:0000256" key="1">
    <source>
        <dbReference type="ARBA" id="ARBA00014173"/>
    </source>
</evidence>
<keyword evidence="7" id="KW-1185">Reference proteome</keyword>
<reference evidence="6" key="3">
    <citation type="submission" date="2025-09" db="UniProtKB">
        <authorList>
            <consortium name="Ensembl"/>
        </authorList>
    </citation>
    <scope>IDENTIFICATION</scope>
</reference>
<feature type="domain" description="ERp29 N-terminal" evidence="5">
    <location>
        <begin position="36"/>
        <end position="158"/>
    </location>
</feature>
<dbReference type="OrthoDB" id="417262at2759"/>
<reference evidence="6 7" key="1">
    <citation type="journal article" date="2007" name="Nature">
        <title>Genome of the marsupial Monodelphis domestica reveals innovation in non-coding sequences.</title>
        <authorList>
            <person name="Mikkelsen T.S."/>
            <person name="Wakefield M.J."/>
            <person name="Aken B."/>
            <person name="Amemiya C.T."/>
            <person name="Chang J.L."/>
            <person name="Duke S."/>
            <person name="Garber M."/>
            <person name="Gentles A.J."/>
            <person name="Goodstadt L."/>
            <person name="Heger A."/>
            <person name="Jurka J."/>
            <person name="Kamal M."/>
            <person name="Mauceli E."/>
            <person name="Searle S.M."/>
            <person name="Sharpe T."/>
            <person name="Baker M.L."/>
            <person name="Batzer M.A."/>
            <person name="Benos P.V."/>
            <person name="Belov K."/>
            <person name="Clamp M."/>
            <person name="Cook A."/>
            <person name="Cuff J."/>
            <person name="Das R."/>
            <person name="Davidow L."/>
            <person name="Deakin J.E."/>
            <person name="Fazzari M.J."/>
            <person name="Glass J.L."/>
            <person name="Grabherr M."/>
            <person name="Greally J.M."/>
            <person name="Gu W."/>
            <person name="Hore T.A."/>
            <person name="Huttley G.A."/>
            <person name="Kleber M."/>
            <person name="Jirtle R.L."/>
            <person name="Koina E."/>
            <person name="Lee J.T."/>
            <person name="Mahony S."/>
            <person name="Marra M.A."/>
            <person name="Miller R.D."/>
            <person name="Nicholls R.D."/>
            <person name="Oda M."/>
            <person name="Papenfuss A.T."/>
            <person name="Parra Z.E."/>
            <person name="Pollock D.D."/>
            <person name="Ray D.A."/>
            <person name="Schein J.E."/>
            <person name="Speed T.P."/>
            <person name="Thompson K."/>
            <person name="VandeBerg J.L."/>
            <person name="Wade C.M."/>
            <person name="Walker J.A."/>
            <person name="Waters P.D."/>
            <person name="Webber C."/>
            <person name="Weidman J.R."/>
            <person name="Xie X."/>
            <person name="Zody M.C."/>
            <person name="Baldwin J."/>
            <person name="Abdouelleil A."/>
            <person name="Abdulkadir J."/>
            <person name="Abebe A."/>
            <person name="Abera B."/>
            <person name="Abreu J."/>
            <person name="Acer S.C."/>
            <person name="Aftuck L."/>
            <person name="Alexander A."/>
            <person name="An P."/>
            <person name="Anderson E."/>
            <person name="Anderson S."/>
            <person name="Arachi H."/>
            <person name="Azer M."/>
            <person name="Bachantsang P."/>
            <person name="Barry A."/>
            <person name="Bayul T."/>
            <person name="Berlin A."/>
            <person name="Bessette D."/>
            <person name="Bloom T."/>
            <person name="Bloom T."/>
            <person name="Boguslavskiy L."/>
            <person name="Bonnet C."/>
            <person name="Boukhgalter B."/>
            <person name="Bourzgui I."/>
            <person name="Brown A."/>
            <person name="Cahill P."/>
            <person name="Channer S."/>
            <person name="Cheshatsang Y."/>
            <person name="Chuda L."/>
            <person name="Citroen M."/>
            <person name="Collymore A."/>
            <person name="Cooke P."/>
            <person name="Costello M."/>
            <person name="D'Aco K."/>
            <person name="Daza R."/>
            <person name="De Haan G."/>
            <person name="DeGray S."/>
            <person name="DeMaso C."/>
            <person name="Dhargay N."/>
            <person name="Dooley K."/>
            <person name="Dooley E."/>
            <person name="Doricent M."/>
            <person name="Dorje P."/>
            <person name="Dorjee K."/>
            <person name="Dupes A."/>
            <person name="Elong R."/>
            <person name="Falk J."/>
            <person name="Farina A."/>
            <person name="Faro S."/>
            <person name="Ferguson D."/>
            <person name="Fisher S."/>
            <person name="Foley C.D."/>
            <person name="Franke A."/>
            <person name="Friedrich D."/>
            <person name="Gadbois L."/>
            <person name="Gearin G."/>
            <person name="Gearin C.R."/>
            <person name="Giannoukos G."/>
            <person name="Goode T."/>
            <person name="Graham J."/>
            <person name="Grandbois E."/>
            <person name="Grewal S."/>
            <person name="Gyaltsen K."/>
            <person name="Hafez N."/>
            <person name="Hagos B."/>
            <person name="Hall J."/>
            <person name="Henson C."/>
            <person name="Hollinger A."/>
            <person name="Honan T."/>
            <person name="Huard M.D."/>
            <person name="Hughes L."/>
            <person name="Hurhula B."/>
            <person name="Husby M.E."/>
            <person name="Kamat A."/>
            <person name="Kanga B."/>
            <person name="Kashin S."/>
            <person name="Khazanovich D."/>
            <person name="Kisner P."/>
            <person name="Lance K."/>
            <person name="Lara M."/>
            <person name="Lee W."/>
            <person name="Lennon N."/>
            <person name="Letendre F."/>
            <person name="LeVine R."/>
            <person name="Lipovsky A."/>
            <person name="Liu X."/>
            <person name="Liu J."/>
            <person name="Liu S."/>
            <person name="Lokyitsang T."/>
            <person name="Lokyitsang Y."/>
            <person name="Lubonja R."/>
            <person name="Lui A."/>
            <person name="MacDonald P."/>
            <person name="Magnisalis V."/>
            <person name="Maru K."/>
            <person name="Matthews C."/>
            <person name="McCusker W."/>
            <person name="McDonough S."/>
            <person name="Mehta T."/>
            <person name="Meldrim J."/>
            <person name="Meneus L."/>
            <person name="Mihai O."/>
            <person name="Mihalev A."/>
            <person name="Mihova T."/>
            <person name="Mittelman R."/>
            <person name="Mlenga V."/>
            <person name="Montmayeur A."/>
            <person name="Mulrain L."/>
            <person name="Navidi A."/>
            <person name="Naylor J."/>
            <person name="Negash T."/>
            <person name="Nguyen T."/>
            <person name="Nguyen N."/>
            <person name="Nicol R."/>
            <person name="Norbu C."/>
            <person name="Norbu N."/>
            <person name="Novod N."/>
            <person name="O'Neill B."/>
            <person name="Osman S."/>
            <person name="Markiewicz E."/>
            <person name="Oyono O.L."/>
            <person name="Patti C."/>
            <person name="Phunkhang P."/>
            <person name="Pierre F."/>
            <person name="Priest M."/>
            <person name="Raghuraman S."/>
            <person name="Rege F."/>
            <person name="Reyes R."/>
            <person name="Rise C."/>
            <person name="Rogov P."/>
            <person name="Ross K."/>
            <person name="Ryan E."/>
            <person name="Settipalli S."/>
            <person name="Shea T."/>
            <person name="Sherpa N."/>
            <person name="Shi L."/>
            <person name="Shih D."/>
            <person name="Sparrow T."/>
            <person name="Spaulding J."/>
            <person name="Stalker J."/>
            <person name="Stange-Thomann N."/>
            <person name="Stavropoulos S."/>
            <person name="Stone C."/>
            <person name="Strader C."/>
            <person name="Tesfaye S."/>
            <person name="Thomson T."/>
            <person name="Thoulutsang Y."/>
            <person name="Thoulutsang D."/>
            <person name="Topham K."/>
            <person name="Topping I."/>
            <person name="Tsamla T."/>
            <person name="Vassiliev H."/>
            <person name="Vo A."/>
            <person name="Wangchuk T."/>
            <person name="Wangdi T."/>
            <person name="Weiand M."/>
            <person name="Wilkinson J."/>
            <person name="Wilson A."/>
            <person name="Yadav S."/>
            <person name="Young G."/>
            <person name="Yu Q."/>
            <person name="Zembek L."/>
            <person name="Zhong D."/>
            <person name="Zimmer A."/>
            <person name="Zwirko Z."/>
            <person name="Jaffe D.B."/>
            <person name="Alvarez P."/>
            <person name="Brockman W."/>
            <person name="Butler J."/>
            <person name="Chin C."/>
            <person name="Gnerre S."/>
            <person name="MacCallum I."/>
            <person name="Graves J.A."/>
            <person name="Ponting C.P."/>
            <person name="Breen M."/>
            <person name="Samollow P.B."/>
            <person name="Lander E.S."/>
            <person name="Lindblad-Toh K."/>
        </authorList>
    </citation>
    <scope>NUCLEOTIDE SEQUENCE [LARGE SCALE GENOMIC DNA]</scope>
</reference>
<dbReference type="PANTHER" id="PTHR12211">
    <property type="entry name" value="ENDOPLASMIC RETICULUM PROTEIN ERP29"/>
    <property type="match status" value="1"/>
</dbReference>
<name>F7E2A3_MONDO</name>
<dbReference type="InterPro" id="IPR036249">
    <property type="entry name" value="Thioredoxin-like_sf"/>
</dbReference>
<dbReference type="FunFam" id="1.20.1150.12:FF:000001">
    <property type="entry name" value="Endoplasmic reticulum resident protein 29"/>
    <property type="match status" value="1"/>
</dbReference>
<dbReference type="InterPro" id="IPR036356">
    <property type="entry name" value="ERp29_C_sf"/>
</dbReference>
<dbReference type="GO" id="GO:0005788">
    <property type="term" value="C:endoplasmic reticulum lumen"/>
    <property type="evidence" value="ECO:0007669"/>
    <property type="project" value="InterPro"/>
</dbReference>